<keyword evidence="1" id="KW-1003">Cell membrane</keyword>
<keyword evidence="7" id="KW-1185">Reference proteome</keyword>
<evidence type="ECO:0000256" key="5">
    <source>
        <dbReference type="SAM" id="Phobius"/>
    </source>
</evidence>
<gene>
    <name evidence="6" type="primary">ytaF</name>
    <name evidence="6" type="ORF">CDO51_09270</name>
</gene>
<organism evidence="6 7">
    <name type="scientific">Natranaerobius trueperi</name>
    <dbReference type="NCBI Taxonomy" id="759412"/>
    <lineage>
        <taxon>Bacteria</taxon>
        <taxon>Bacillati</taxon>
        <taxon>Bacillota</taxon>
        <taxon>Clostridia</taxon>
        <taxon>Natranaerobiales</taxon>
        <taxon>Natranaerobiaceae</taxon>
        <taxon>Natranaerobius</taxon>
    </lineage>
</organism>
<evidence type="ECO:0000256" key="4">
    <source>
        <dbReference type="ARBA" id="ARBA00023136"/>
    </source>
</evidence>
<accession>A0A226BYX5</accession>
<dbReference type="PANTHER" id="PTHR35529:SF2">
    <property type="entry name" value="SPORULATION PROTEIN YTAF-RELATED"/>
    <property type="match status" value="1"/>
</dbReference>
<dbReference type="EMBL" id="NIQC01000021">
    <property type="protein sequence ID" value="OWZ83317.1"/>
    <property type="molecule type" value="Genomic_DNA"/>
</dbReference>
<feature type="transmembrane region" description="Helical" evidence="5">
    <location>
        <begin position="12"/>
        <end position="30"/>
    </location>
</feature>
<reference evidence="6 7" key="1">
    <citation type="submission" date="2017-06" db="EMBL/GenBank/DDBJ databases">
        <title>Draft Genome Sequence of Natranaerobius trueperi halophilic, alkalithermophilic bacteria from soda lakes.</title>
        <authorList>
            <person name="Zhao B."/>
        </authorList>
    </citation>
    <scope>NUCLEOTIDE SEQUENCE [LARGE SCALE GENOMIC DNA]</scope>
    <source>
        <strain evidence="6 7">DSM 18760</strain>
    </source>
</reference>
<dbReference type="Proteomes" id="UP000214588">
    <property type="component" value="Unassembled WGS sequence"/>
</dbReference>
<dbReference type="InterPro" id="IPR014205">
    <property type="entry name" value="Spore_YtaF"/>
</dbReference>
<keyword evidence="3 5" id="KW-1133">Transmembrane helix</keyword>
<evidence type="ECO:0000256" key="2">
    <source>
        <dbReference type="ARBA" id="ARBA00022692"/>
    </source>
</evidence>
<evidence type="ECO:0000256" key="1">
    <source>
        <dbReference type="ARBA" id="ARBA00022475"/>
    </source>
</evidence>
<dbReference type="InterPro" id="IPR003810">
    <property type="entry name" value="Mntp/YtaF"/>
</dbReference>
<keyword evidence="2 5" id="KW-0812">Transmembrane</keyword>
<evidence type="ECO:0000313" key="7">
    <source>
        <dbReference type="Proteomes" id="UP000214588"/>
    </source>
</evidence>
<feature type="transmembrane region" description="Helical" evidence="5">
    <location>
        <begin position="75"/>
        <end position="95"/>
    </location>
</feature>
<dbReference type="AlphaFoldDB" id="A0A226BYX5"/>
<dbReference type="PANTHER" id="PTHR35529">
    <property type="entry name" value="MANGANESE EFFLUX PUMP MNTP-RELATED"/>
    <property type="match status" value="1"/>
</dbReference>
<sequence>MGGNNMIEMLPLLALALAVSLDGFAAGFAYGVKNIRIPMGSLILLSVTSGISIWFSMFFGRLVGNLFTPNVAENLGGVILICLGIWLIYQNISIITKSNKMEFNKSNKTVFGDVLDDPIKADFDKSGSISLKEAIILGVALAMDAFSAGFAASLMGFHSLLTPIFVGLCKFLLVPLGTKAGLNIKSVTNHPKIVFLPGAILLLLGLINLI</sequence>
<name>A0A226BYX5_9FIRM</name>
<keyword evidence="4 5" id="KW-0472">Membrane</keyword>
<feature type="transmembrane region" description="Helical" evidence="5">
    <location>
        <begin position="42"/>
        <end position="63"/>
    </location>
</feature>
<proteinExistence type="predicted"/>
<comment type="caution">
    <text evidence="6">The sequence shown here is derived from an EMBL/GenBank/DDBJ whole genome shotgun (WGS) entry which is preliminary data.</text>
</comment>
<protein>
    <submittedName>
        <fullName evidence="6">Sporulation membrane protein YtaF</fullName>
    </submittedName>
</protein>
<dbReference type="Pfam" id="PF02659">
    <property type="entry name" value="Mntp"/>
    <property type="match status" value="2"/>
</dbReference>
<evidence type="ECO:0000256" key="3">
    <source>
        <dbReference type="ARBA" id="ARBA00022989"/>
    </source>
</evidence>
<evidence type="ECO:0000313" key="6">
    <source>
        <dbReference type="EMBL" id="OWZ83317.1"/>
    </source>
</evidence>
<dbReference type="NCBIfam" id="TIGR02840">
    <property type="entry name" value="spore_YtaF"/>
    <property type="match status" value="1"/>
</dbReference>
<feature type="transmembrane region" description="Helical" evidence="5">
    <location>
        <begin position="193"/>
        <end position="209"/>
    </location>
</feature>